<reference evidence="1" key="1">
    <citation type="submission" date="2021-03" db="EMBL/GenBank/DDBJ databases">
        <title>Molecular epidemiology and mechanisms of colistin and carbapenem resistance in Enterobacteriaceae from clinical isolates, the environment and porcine samples in Pretoria, South Africa.</title>
        <authorList>
            <person name="Bogoshi D."/>
            <person name="Mbelle N.M."/>
            <person name="Naidoo V."/>
            <person name="Osei Sekyere J."/>
        </authorList>
    </citation>
    <scope>NUCLEOTIDE SEQUENCE</scope>
    <source>
        <strain evidence="1">C080</strain>
    </source>
</reference>
<comment type="caution">
    <text evidence="1">The sequence shown here is derived from an EMBL/GenBank/DDBJ whole genome shotgun (WGS) entry which is preliminary data.</text>
</comment>
<dbReference type="AlphaFoldDB" id="A0A939NQJ9"/>
<sequence length="87" mass="10110">MDIHQIKRHIGKLSKLNLMSLFNDPLVVRRIYDSAKQIGEFDDYYHQQIAIFEMKGNPNFRLAEQHLDIAAEIAPYNPTINHTRSGT</sequence>
<organism evidence="1">
    <name type="scientific">Serratia marcescens</name>
    <dbReference type="NCBI Taxonomy" id="615"/>
    <lineage>
        <taxon>Bacteria</taxon>
        <taxon>Pseudomonadati</taxon>
        <taxon>Pseudomonadota</taxon>
        <taxon>Gammaproteobacteria</taxon>
        <taxon>Enterobacterales</taxon>
        <taxon>Yersiniaceae</taxon>
        <taxon>Serratia</taxon>
    </lineage>
</organism>
<protein>
    <submittedName>
        <fullName evidence="1">Uncharacterized protein</fullName>
    </submittedName>
</protein>
<proteinExistence type="predicted"/>
<evidence type="ECO:0000313" key="1">
    <source>
        <dbReference type="EMBL" id="MBO2007367.1"/>
    </source>
</evidence>
<gene>
    <name evidence="1" type="ORF">J4732_22100</name>
</gene>
<dbReference type="EMBL" id="JAGETR010000235">
    <property type="protein sequence ID" value="MBO2007367.1"/>
    <property type="molecule type" value="Genomic_DNA"/>
</dbReference>
<accession>A0A939NQJ9</accession>
<name>A0A939NQJ9_SERMA</name>